<dbReference type="PROSITE" id="PS50893">
    <property type="entry name" value="ABC_TRANSPORTER_2"/>
    <property type="match status" value="1"/>
</dbReference>
<keyword evidence="5" id="KW-0677">Repeat</keyword>
<dbReference type="CDD" id="cd03263">
    <property type="entry name" value="ABC_subfamily_A"/>
    <property type="match status" value="1"/>
</dbReference>
<dbReference type="GO" id="GO:0005524">
    <property type="term" value="F:ATP binding"/>
    <property type="evidence" value="ECO:0007669"/>
    <property type="project" value="UniProtKB-KW"/>
</dbReference>
<evidence type="ECO:0000256" key="6">
    <source>
        <dbReference type="ARBA" id="ARBA00022741"/>
    </source>
</evidence>
<comment type="subcellular location">
    <subcellularLocation>
        <location evidence="1">Membrane</location>
        <topology evidence="1">Multi-pass membrane protein</topology>
    </subcellularLocation>
</comment>
<evidence type="ECO:0000256" key="4">
    <source>
        <dbReference type="ARBA" id="ARBA00022692"/>
    </source>
</evidence>
<keyword evidence="13" id="KW-1185">Reference proteome</keyword>
<feature type="transmembrane region" description="Helical" evidence="10">
    <location>
        <begin position="96"/>
        <end position="115"/>
    </location>
</feature>
<dbReference type="Pfam" id="PF12698">
    <property type="entry name" value="ABC2_membrane_3"/>
    <property type="match status" value="1"/>
</dbReference>
<keyword evidence="9 10" id="KW-0472">Membrane</keyword>
<dbReference type="GO" id="GO:0016020">
    <property type="term" value="C:membrane"/>
    <property type="evidence" value="ECO:0007669"/>
    <property type="project" value="UniProtKB-SubCell"/>
</dbReference>
<comment type="similarity">
    <text evidence="2">Belongs to the ABC transporter superfamily. ABCA family. CPR flippase (TC 3.A.1.211) subfamily.</text>
</comment>
<dbReference type="Proteomes" id="UP001190700">
    <property type="component" value="Unassembled WGS sequence"/>
</dbReference>
<evidence type="ECO:0000256" key="1">
    <source>
        <dbReference type="ARBA" id="ARBA00004141"/>
    </source>
</evidence>
<feature type="non-terminal residue" evidence="12">
    <location>
        <position position="1"/>
    </location>
</feature>
<evidence type="ECO:0000256" key="7">
    <source>
        <dbReference type="ARBA" id="ARBA00022840"/>
    </source>
</evidence>
<dbReference type="SMART" id="SM00382">
    <property type="entry name" value="AAA"/>
    <property type="match status" value="1"/>
</dbReference>
<evidence type="ECO:0000259" key="11">
    <source>
        <dbReference type="PROSITE" id="PS50893"/>
    </source>
</evidence>
<dbReference type="AlphaFoldDB" id="A0AAE0FZR4"/>
<evidence type="ECO:0000256" key="9">
    <source>
        <dbReference type="ARBA" id="ARBA00023136"/>
    </source>
</evidence>
<feature type="domain" description="ABC transporter" evidence="11">
    <location>
        <begin position="241"/>
        <end position="468"/>
    </location>
</feature>
<organism evidence="12 13">
    <name type="scientific">Cymbomonas tetramitiformis</name>
    <dbReference type="NCBI Taxonomy" id="36881"/>
    <lineage>
        <taxon>Eukaryota</taxon>
        <taxon>Viridiplantae</taxon>
        <taxon>Chlorophyta</taxon>
        <taxon>Pyramimonadophyceae</taxon>
        <taxon>Pyramimonadales</taxon>
        <taxon>Pyramimonadaceae</taxon>
        <taxon>Cymbomonas</taxon>
    </lineage>
</organism>
<dbReference type="InterPro" id="IPR003593">
    <property type="entry name" value="AAA+_ATPase"/>
</dbReference>
<dbReference type="PANTHER" id="PTHR19229">
    <property type="entry name" value="ATP-BINDING CASSETTE TRANSPORTER SUBFAMILY A ABCA"/>
    <property type="match status" value="1"/>
</dbReference>
<keyword evidence="7" id="KW-0067">ATP-binding</keyword>
<dbReference type="PANTHER" id="PTHR19229:SF36">
    <property type="entry name" value="ATP-BINDING CASSETTE SUB-FAMILY A MEMBER 2"/>
    <property type="match status" value="1"/>
</dbReference>
<keyword evidence="3" id="KW-0813">Transport</keyword>
<dbReference type="SUPFAM" id="SSF52540">
    <property type="entry name" value="P-loop containing nucleoside triphosphate hydrolases"/>
    <property type="match status" value="1"/>
</dbReference>
<evidence type="ECO:0000256" key="2">
    <source>
        <dbReference type="ARBA" id="ARBA00008526"/>
    </source>
</evidence>
<protein>
    <recommendedName>
        <fullName evidence="11">ABC transporter domain-containing protein</fullName>
    </recommendedName>
</protein>
<feature type="transmembrane region" description="Helical" evidence="10">
    <location>
        <begin position="63"/>
        <end position="84"/>
    </location>
</feature>
<dbReference type="GO" id="GO:0140359">
    <property type="term" value="F:ABC-type transporter activity"/>
    <property type="evidence" value="ECO:0007669"/>
    <property type="project" value="InterPro"/>
</dbReference>
<evidence type="ECO:0000313" key="12">
    <source>
        <dbReference type="EMBL" id="KAK3269021.1"/>
    </source>
</evidence>
<evidence type="ECO:0000313" key="13">
    <source>
        <dbReference type="Proteomes" id="UP001190700"/>
    </source>
</evidence>
<comment type="caution">
    <text evidence="12">The sequence shown here is derived from an EMBL/GenBank/DDBJ whole genome shotgun (WGS) entry which is preliminary data.</text>
</comment>
<dbReference type="EMBL" id="LGRX02011385">
    <property type="protein sequence ID" value="KAK3269021.1"/>
    <property type="molecule type" value="Genomic_DNA"/>
</dbReference>
<name>A0AAE0FZR4_9CHLO</name>
<gene>
    <name evidence="12" type="ORF">CYMTET_22509</name>
</gene>
<dbReference type="Gene3D" id="3.40.50.300">
    <property type="entry name" value="P-loop containing nucleotide triphosphate hydrolases"/>
    <property type="match status" value="1"/>
</dbReference>
<keyword evidence="6" id="KW-0547">Nucleotide-binding</keyword>
<dbReference type="InterPro" id="IPR027417">
    <property type="entry name" value="P-loop_NTPase"/>
</dbReference>
<dbReference type="Pfam" id="PF00005">
    <property type="entry name" value="ABC_tran"/>
    <property type="match status" value="1"/>
</dbReference>
<dbReference type="GO" id="GO:0016887">
    <property type="term" value="F:ATP hydrolysis activity"/>
    <property type="evidence" value="ECO:0007669"/>
    <property type="project" value="InterPro"/>
</dbReference>
<feature type="transmembrane region" description="Helical" evidence="10">
    <location>
        <begin position="24"/>
        <end position="51"/>
    </location>
</feature>
<dbReference type="InterPro" id="IPR026082">
    <property type="entry name" value="ABCA"/>
</dbReference>
<reference evidence="12 13" key="1">
    <citation type="journal article" date="2015" name="Genome Biol. Evol.">
        <title>Comparative Genomics of a Bacterivorous Green Alga Reveals Evolutionary Causalities and Consequences of Phago-Mixotrophic Mode of Nutrition.</title>
        <authorList>
            <person name="Burns J.A."/>
            <person name="Paasch A."/>
            <person name="Narechania A."/>
            <person name="Kim E."/>
        </authorList>
    </citation>
    <scope>NUCLEOTIDE SEQUENCE [LARGE SCALE GENOMIC DNA]</scope>
    <source>
        <strain evidence="12 13">PLY_AMNH</strain>
    </source>
</reference>
<dbReference type="InterPro" id="IPR017871">
    <property type="entry name" value="ABC_transporter-like_CS"/>
</dbReference>
<accession>A0AAE0FZR4</accession>
<keyword evidence="4 10" id="KW-0812">Transmembrane</keyword>
<dbReference type="PROSITE" id="PS00211">
    <property type="entry name" value="ABC_TRANSPORTER_1"/>
    <property type="match status" value="1"/>
</dbReference>
<dbReference type="InterPro" id="IPR003439">
    <property type="entry name" value="ABC_transporter-like_ATP-bd"/>
</dbReference>
<dbReference type="InterPro" id="IPR013525">
    <property type="entry name" value="ABC2_TM"/>
</dbReference>
<sequence>VKGEGRLEQVGAKVQQLISGANPVMYWLSFWITDVLMATLTSCCVMAMMAMNVTEEYLGGERAGVTALILLLFPFAMTAFSYYLSFKYETATTAQMGILSVNFCSFVFAQVYRIGTRDKGHIVPLDLLLCLSPLYALVRGLGNISECYDTDLSDGCEDAHLWRLSKSGGQMFMLCFDAVLYFSLVLYNEYHTPIQMWLNGGKKVENVAEKNELKLPLDFGDDTVKKEMLDVGGMKPDEQAMVIREVSKVYLSTAPEKEAHTQAATRVCLSAKVGECVGVLGISGAGKTTLLSMCAGDLKPSAGSIHLMGHDVAVSQGALAKILGYCPQENAIFEDLTVQEHLEIYAGIKGLKGHLLDMEVRSKIKQLSLDIYANKAAGSLSGGNKRKLSVAMALISDPPVVIMDEPSTGVDPAARRFLWNVVSEISSVQKKSAVLLSSCYTDEACARSRIFFSPSPVVLAWNACGDEE</sequence>
<evidence type="ECO:0000256" key="10">
    <source>
        <dbReference type="SAM" id="Phobius"/>
    </source>
</evidence>
<evidence type="ECO:0000256" key="3">
    <source>
        <dbReference type="ARBA" id="ARBA00022448"/>
    </source>
</evidence>
<keyword evidence="8 10" id="KW-1133">Transmembrane helix</keyword>
<evidence type="ECO:0000256" key="8">
    <source>
        <dbReference type="ARBA" id="ARBA00022989"/>
    </source>
</evidence>
<evidence type="ECO:0000256" key="5">
    <source>
        <dbReference type="ARBA" id="ARBA00022737"/>
    </source>
</evidence>
<proteinExistence type="inferred from homology"/>